<evidence type="ECO:0000313" key="1">
    <source>
        <dbReference type="EMBL" id="KAF0511330.1"/>
    </source>
</evidence>
<dbReference type="OrthoDB" id="2445441at2759"/>
<dbReference type="EMBL" id="WTPW01000439">
    <property type="protein sequence ID" value="KAF0511330.1"/>
    <property type="molecule type" value="Genomic_DNA"/>
</dbReference>
<gene>
    <name evidence="1" type="ORF">F8M41_018279</name>
</gene>
<keyword evidence="2" id="KW-1185">Reference proteome</keyword>
<name>A0A8H4ELJ6_GIGMA</name>
<sequence>MLLTFFHFFEETPIKKWTSMNIVKYYREEDHQIELNLILNDVNKHLRRIANGNVYGFEESKKKKAEDIISNWGTWTAPAKEKDRKKQNNKKMIQMENENVFEAVASFVGAATSLWIDAGVQVFVVSVGTVE</sequence>
<accession>A0A8H4ELJ6</accession>
<dbReference type="Proteomes" id="UP000439903">
    <property type="component" value="Unassembled WGS sequence"/>
</dbReference>
<protein>
    <submittedName>
        <fullName evidence="1">Uncharacterized protein</fullName>
    </submittedName>
</protein>
<dbReference type="AlphaFoldDB" id="A0A8H4ELJ6"/>
<proteinExistence type="predicted"/>
<reference evidence="1 2" key="1">
    <citation type="journal article" date="2019" name="Environ. Microbiol.">
        <title>At the nexus of three kingdoms: the genome of the mycorrhizal fungus Gigaspora margarita provides insights into plant, endobacterial and fungal interactions.</title>
        <authorList>
            <person name="Venice F."/>
            <person name="Ghignone S."/>
            <person name="Salvioli di Fossalunga A."/>
            <person name="Amselem J."/>
            <person name="Novero M."/>
            <person name="Xianan X."/>
            <person name="Sedzielewska Toro K."/>
            <person name="Morin E."/>
            <person name="Lipzen A."/>
            <person name="Grigoriev I.V."/>
            <person name="Henrissat B."/>
            <person name="Martin F.M."/>
            <person name="Bonfante P."/>
        </authorList>
    </citation>
    <scope>NUCLEOTIDE SEQUENCE [LARGE SCALE GENOMIC DNA]</scope>
    <source>
        <strain evidence="1 2">BEG34</strain>
    </source>
</reference>
<comment type="caution">
    <text evidence="1">The sequence shown here is derived from an EMBL/GenBank/DDBJ whole genome shotgun (WGS) entry which is preliminary data.</text>
</comment>
<evidence type="ECO:0000313" key="2">
    <source>
        <dbReference type="Proteomes" id="UP000439903"/>
    </source>
</evidence>
<organism evidence="1 2">
    <name type="scientific">Gigaspora margarita</name>
    <dbReference type="NCBI Taxonomy" id="4874"/>
    <lineage>
        <taxon>Eukaryota</taxon>
        <taxon>Fungi</taxon>
        <taxon>Fungi incertae sedis</taxon>
        <taxon>Mucoromycota</taxon>
        <taxon>Glomeromycotina</taxon>
        <taxon>Glomeromycetes</taxon>
        <taxon>Diversisporales</taxon>
        <taxon>Gigasporaceae</taxon>
        <taxon>Gigaspora</taxon>
    </lineage>
</organism>